<keyword evidence="2" id="KW-1185">Reference proteome</keyword>
<name>A0ACC1NBK7_9HYPO</name>
<reference evidence="1" key="1">
    <citation type="submission" date="2022-08" db="EMBL/GenBank/DDBJ databases">
        <title>Genome Sequence of Lecanicillium fungicola.</title>
        <authorList>
            <person name="Buettner E."/>
        </authorList>
    </citation>
    <scope>NUCLEOTIDE SEQUENCE</scope>
    <source>
        <strain evidence="1">Babe33</strain>
    </source>
</reference>
<accession>A0ACC1NBK7</accession>
<sequence>MSSAEINQVLANSLSPDATLRSAAEQQLTQAAESNFSHAHRSLQPLYLATLVQELANEQAEGSIRAAAGIALKNAFTTRDFARHQELQAKWLQQTDNETKTRVKELTLQTLASSNAQAYTGEGYGAPGWETVQRHHHPTRLSDVIEEDERSRASTQMSRF</sequence>
<gene>
    <name evidence="1" type="ORF">NQ176_g4819</name>
</gene>
<proteinExistence type="predicted"/>
<evidence type="ECO:0000313" key="2">
    <source>
        <dbReference type="Proteomes" id="UP001143910"/>
    </source>
</evidence>
<dbReference type="Proteomes" id="UP001143910">
    <property type="component" value="Unassembled WGS sequence"/>
</dbReference>
<comment type="caution">
    <text evidence="1">The sequence shown here is derived from an EMBL/GenBank/DDBJ whole genome shotgun (WGS) entry which is preliminary data.</text>
</comment>
<organism evidence="1 2">
    <name type="scientific">Zarea fungicola</name>
    <dbReference type="NCBI Taxonomy" id="93591"/>
    <lineage>
        <taxon>Eukaryota</taxon>
        <taxon>Fungi</taxon>
        <taxon>Dikarya</taxon>
        <taxon>Ascomycota</taxon>
        <taxon>Pezizomycotina</taxon>
        <taxon>Sordariomycetes</taxon>
        <taxon>Hypocreomycetidae</taxon>
        <taxon>Hypocreales</taxon>
        <taxon>Cordycipitaceae</taxon>
        <taxon>Zarea</taxon>
    </lineage>
</organism>
<protein>
    <submittedName>
        <fullName evidence="1">Uncharacterized protein</fullName>
    </submittedName>
</protein>
<dbReference type="EMBL" id="JANJQO010000556">
    <property type="protein sequence ID" value="KAJ2976662.1"/>
    <property type="molecule type" value="Genomic_DNA"/>
</dbReference>
<evidence type="ECO:0000313" key="1">
    <source>
        <dbReference type="EMBL" id="KAJ2976662.1"/>
    </source>
</evidence>